<dbReference type="OrthoDB" id="9808843at2"/>
<dbReference type="PANTHER" id="PTHR43214:SF24">
    <property type="entry name" value="TRANSCRIPTIONAL REGULATORY PROTEIN NARL-RELATED"/>
    <property type="match status" value="1"/>
</dbReference>
<dbReference type="InterPro" id="IPR039420">
    <property type="entry name" value="WalR-like"/>
</dbReference>
<evidence type="ECO:0000259" key="6">
    <source>
        <dbReference type="PROSITE" id="PS50043"/>
    </source>
</evidence>
<dbReference type="PROSITE" id="PS50043">
    <property type="entry name" value="HTH_LUXR_2"/>
    <property type="match status" value="1"/>
</dbReference>
<dbReference type="Pfam" id="PF00196">
    <property type="entry name" value="GerE"/>
    <property type="match status" value="1"/>
</dbReference>
<dbReference type="SMART" id="SM00421">
    <property type="entry name" value="HTH_LUXR"/>
    <property type="match status" value="1"/>
</dbReference>
<dbReference type="CDD" id="cd17535">
    <property type="entry name" value="REC_NarL-like"/>
    <property type="match status" value="1"/>
</dbReference>
<accession>A0A379PST6</accession>
<dbReference type="GO" id="GO:0000160">
    <property type="term" value="P:phosphorelay signal transduction system"/>
    <property type="evidence" value="ECO:0007669"/>
    <property type="project" value="InterPro"/>
</dbReference>
<dbReference type="GO" id="GO:0003677">
    <property type="term" value="F:DNA binding"/>
    <property type="evidence" value="ECO:0007669"/>
    <property type="project" value="UniProtKB-KW"/>
</dbReference>
<dbReference type="SMART" id="SM00448">
    <property type="entry name" value="REC"/>
    <property type="match status" value="1"/>
</dbReference>
<dbReference type="GO" id="GO:0006355">
    <property type="term" value="P:regulation of DNA-templated transcription"/>
    <property type="evidence" value="ECO:0007669"/>
    <property type="project" value="InterPro"/>
</dbReference>
<keyword evidence="9" id="KW-1185">Reference proteome</keyword>
<dbReference type="RefSeq" id="WP_064063767.1">
    <property type="nucleotide sequence ID" value="NZ_CP101468.1"/>
</dbReference>
<evidence type="ECO:0000256" key="4">
    <source>
        <dbReference type="ARBA" id="ARBA00023163"/>
    </source>
</evidence>
<keyword evidence="1 5" id="KW-0597">Phosphoprotein</keyword>
<dbReference type="PROSITE" id="PS50110">
    <property type="entry name" value="RESPONSE_REGULATORY"/>
    <property type="match status" value="1"/>
</dbReference>
<dbReference type="EMBL" id="UGVI01000002">
    <property type="protein sequence ID" value="SUF09175.1"/>
    <property type="molecule type" value="Genomic_DNA"/>
</dbReference>
<keyword evidence="2" id="KW-0805">Transcription regulation</keyword>
<evidence type="ECO:0000256" key="5">
    <source>
        <dbReference type="PROSITE-ProRule" id="PRU00169"/>
    </source>
</evidence>
<proteinExistence type="predicted"/>
<dbReference type="Gene3D" id="3.40.50.2300">
    <property type="match status" value="1"/>
</dbReference>
<evidence type="ECO:0000259" key="7">
    <source>
        <dbReference type="PROSITE" id="PS50110"/>
    </source>
</evidence>
<dbReference type="InterPro" id="IPR011006">
    <property type="entry name" value="CheY-like_superfamily"/>
</dbReference>
<evidence type="ECO:0000256" key="1">
    <source>
        <dbReference type="ARBA" id="ARBA00022553"/>
    </source>
</evidence>
<keyword evidence="4" id="KW-0804">Transcription</keyword>
<protein>
    <submittedName>
        <fullName evidence="8">Response regulator, two-component system</fullName>
    </submittedName>
</protein>
<dbReference type="Pfam" id="PF00072">
    <property type="entry name" value="Response_reg"/>
    <property type="match status" value="1"/>
</dbReference>
<name>A0A379PST6_9NOCA</name>
<dbReference type="InterPro" id="IPR016032">
    <property type="entry name" value="Sig_transdc_resp-reg_C-effctor"/>
</dbReference>
<dbReference type="CDD" id="cd06170">
    <property type="entry name" value="LuxR_C_like"/>
    <property type="match status" value="1"/>
</dbReference>
<dbReference type="SUPFAM" id="SSF52172">
    <property type="entry name" value="CheY-like"/>
    <property type="match status" value="1"/>
</dbReference>
<dbReference type="PROSITE" id="PS00622">
    <property type="entry name" value="HTH_LUXR_1"/>
    <property type="match status" value="1"/>
</dbReference>
<evidence type="ECO:0000313" key="8">
    <source>
        <dbReference type="EMBL" id="SUF09175.1"/>
    </source>
</evidence>
<sequence length="210" mass="21964">MIRLMLADDHAIVRAGLRALLELHSDAVSIVAEASTGQQAVALCREGGIDLVLMDLRFGTGLSGVEATSRIRALPNAPRVLVVTNYDTDAEILRAIEAGASGYLLKDTAPAELFTAIVAAAGGASALSPSVASKLMAQMRAGPTLTPREIQVLEAVAAGFSNREIARRMFLSEGTVKTHLTNTFGKLGVRSRTAAVAQARARGIIDGTID</sequence>
<reference evidence="8 9" key="1">
    <citation type="submission" date="2018-06" db="EMBL/GenBank/DDBJ databases">
        <authorList>
            <consortium name="Pathogen Informatics"/>
            <person name="Doyle S."/>
        </authorList>
    </citation>
    <scope>NUCLEOTIDE SEQUENCE [LARGE SCALE GENOMIC DNA]</scope>
    <source>
        <strain evidence="8 9">NCTC13296</strain>
    </source>
</reference>
<evidence type="ECO:0000313" key="9">
    <source>
        <dbReference type="Proteomes" id="UP000254569"/>
    </source>
</evidence>
<keyword evidence="3" id="KW-0238">DNA-binding</keyword>
<evidence type="ECO:0000256" key="3">
    <source>
        <dbReference type="ARBA" id="ARBA00023125"/>
    </source>
</evidence>
<gene>
    <name evidence="8" type="primary">vraR_5</name>
    <name evidence="8" type="ORF">NCTC13296_04372</name>
</gene>
<feature type="domain" description="Response regulatory" evidence="7">
    <location>
        <begin position="3"/>
        <end position="121"/>
    </location>
</feature>
<organism evidence="8 9">
    <name type="scientific">Rhodococcus gordoniae</name>
    <dbReference type="NCBI Taxonomy" id="223392"/>
    <lineage>
        <taxon>Bacteria</taxon>
        <taxon>Bacillati</taxon>
        <taxon>Actinomycetota</taxon>
        <taxon>Actinomycetes</taxon>
        <taxon>Mycobacteriales</taxon>
        <taxon>Nocardiaceae</taxon>
        <taxon>Rhodococcus</taxon>
    </lineage>
</organism>
<feature type="modified residue" description="4-aspartylphosphate" evidence="5">
    <location>
        <position position="55"/>
    </location>
</feature>
<feature type="domain" description="HTH luxR-type" evidence="6">
    <location>
        <begin position="138"/>
        <end position="203"/>
    </location>
</feature>
<dbReference type="PRINTS" id="PR00038">
    <property type="entry name" value="HTHLUXR"/>
</dbReference>
<dbReference type="InterPro" id="IPR000792">
    <property type="entry name" value="Tscrpt_reg_LuxR_C"/>
</dbReference>
<dbReference type="Proteomes" id="UP000254569">
    <property type="component" value="Unassembled WGS sequence"/>
</dbReference>
<dbReference type="AlphaFoldDB" id="A0A379PST6"/>
<evidence type="ECO:0000256" key="2">
    <source>
        <dbReference type="ARBA" id="ARBA00023015"/>
    </source>
</evidence>
<dbReference type="InterPro" id="IPR058245">
    <property type="entry name" value="NreC/VraR/RcsB-like_REC"/>
</dbReference>
<dbReference type="PANTHER" id="PTHR43214">
    <property type="entry name" value="TWO-COMPONENT RESPONSE REGULATOR"/>
    <property type="match status" value="1"/>
</dbReference>
<dbReference type="InterPro" id="IPR001789">
    <property type="entry name" value="Sig_transdc_resp-reg_receiver"/>
</dbReference>
<dbReference type="SUPFAM" id="SSF46894">
    <property type="entry name" value="C-terminal effector domain of the bipartite response regulators"/>
    <property type="match status" value="1"/>
</dbReference>